<keyword evidence="2" id="KW-0121">Carboxypeptidase</keyword>
<keyword evidence="5" id="KW-0325">Glycoprotein</keyword>
<dbReference type="InterPro" id="IPR029058">
    <property type="entry name" value="AB_hydrolase_fold"/>
</dbReference>
<evidence type="ECO:0000256" key="3">
    <source>
        <dbReference type="ARBA" id="ARBA00022670"/>
    </source>
</evidence>
<name>A0A9P8SR11_ASPFM</name>
<dbReference type="Pfam" id="PF00450">
    <property type="entry name" value="Peptidase_S10"/>
    <property type="match status" value="1"/>
</dbReference>
<dbReference type="SUPFAM" id="SSF53474">
    <property type="entry name" value="alpha/beta-Hydrolases"/>
    <property type="match status" value="1"/>
</dbReference>
<keyword evidence="3" id="KW-0645">Protease</keyword>
<evidence type="ECO:0000256" key="5">
    <source>
        <dbReference type="ARBA" id="ARBA00023180"/>
    </source>
</evidence>
<comment type="similarity">
    <text evidence="1">Belongs to the peptidase S10 family.</text>
</comment>
<accession>A0A9P8SR11</accession>
<keyword evidence="6" id="KW-0732">Signal</keyword>
<evidence type="ECO:0000256" key="4">
    <source>
        <dbReference type="ARBA" id="ARBA00022801"/>
    </source>
</evidence>
<feature type="signal peptide" evidence="6">
    <location>
        <begin position="1"/>
        <end position="17"/>
    </location>
</feature>
<gene>
    <name evidence="7" type="ORF">KXV57_008217</name>
</gene>
<dbReference type="PANTHER" id="PTHR11802:SF432">
    <property type="entry name" value="Y, PUTATIVE-RELATED"/>
    <property type="match status" value="1"/>
</dbReference>
<organism evidence="7 8">
    <name type="scientific">Aspergillus fumigatus</name>
    <name type="common">Neosartorya fumigata</name>
    <dbReference type="NCBI Taxonomy" id="746128"/>
    <lineage>
        <taxon>Eukaryota</taxon>
        <taxon>Fungi</taxon>
        <taxon>Dikarya</taxon>
        <taxon>Ascomycota</taxon>
        <taxon>Pezizomycotina</taxon>
        <taxon>Eurotiomycetes</taxon>
        <taxon>Eurotiomycetidae</taxon>
        <taxon>Eurotiales</taxon>
        <taxon>Aspergillaceae</taxon>
        <taxon>Aspergillus</taxon>
        <taxon>Aspergillus subgen. Fumigati</taxon>
    </lineage>
</organism>
<evidence type="ECO:0008006" key="9">
    <source>
        <dbReference type="Google" id="ProtNLM"/>
    </source>
</evidence>
<reference evidence="7" key="1">
    <citation type="submission" date="2021-08" db="EMBL/GenBank/DDBJ databases">
        <title>Global Aspergillus fumigatus from environmental and clinical sources.</title>
        <authorList>
            <person name="Barber A."/>
            <person name="Sae-Ong T."/>
        </authorList>
    </citation>
    <scope>NUCLEOTIDE SEQUENCE</scope>
    <source>
        <strain evidence="7">NRZ-2016-071</strain>
    </source>
</reference>
<comment type="caution">
    <text evidence="7">The sequence shown here is derived from an EMBL/GenBank/DDBJ whole genome shotgun (WGS) entry which is preliminary data.</text>
</comment>
<protein>
    <recommendedName>
        <fullName evidence="9">Carboxypeptidase Y</fullName>
    </recommendedName>
</protein>
<dbReference type="GO" id="GO:0006508">
    <property type="term" value="P:proteolysis"/>
    <property type="evidence" value="ECO:0007669"/>
    <property type="project" value="UniProtKB-KW"/>
</dbReference>
<keyword evidence="4" id="KW-0378">Hydrolase</keyword>
<evidence type="ECO:0000256" key="2">
    <source>
        <dbReference type="ARBA" id="ARBA00022645"/>
    </source>
</evidence>
<sequence length="210" mass="23770">MIVSYLLHFALYTVAYATQEVLRPVTDQDSEFRIVQSHHSPDHSIRIKQQKESICAAGSPQYTGWLAVGHKHLFFWYFESQNDPSHDPLTLWMSGGPGVSSMVGLFQEIGPCLVDEYGNGTYHNPWGWSRYSSLLFVDQPVDVGFSYVDGGHELPRDSKEAAVDMHRFLQLFVSEVFPHLQDLPVHVSGESFAGHYIPYLGAQIIQQNEL</sequence>
<dbReference type="Proteomes" id="UP000813423">
    <property type="component" value="Unassembled WGS sequence"/>
</dbReference>
<dbReference type="GO" id="GO:0000324">
    <property type="term" value="C:fungal-type vacuole"/>
    <property type="evidence" value="ECO:0007669"/>
    <property type="project" value="TreeGrafter"/>
</dbReference>
<dbReference type="GO" id="GO:0004185">
    <property type="term" value="F:serine-type carboxypeptidase activity"/>
    <property type="evidence" value="ECO:0007669"/>
    <property type="project" value="InterPro"/>
</dbReference>
<evidence type="ECO:0000313" key="7">
    <source>
        <dbReference type="EMBL" id="KAH1901026.1"/>
    </source>
</evidence>
<dbReference type="PRINTS" id="PR00724">
    <property type="entry name" value="CRBOXYPTASEC"/>
</dbReference>
<evidence type="ECO:0000256" key="6">
    <source>
        <dbReference type="SAM" id="SignalP"/>
    </source>
</evidence>
<proteinExistence type="inferred from homology"/>
<dbReference type="EMBL" id="JAIBSC010000070">
    <property type="protein sequence ID" value="KAH1901026.1"/>
    <property type="molecule type" value="Genomic_DNA"/>
</dbReference>
<dbReference type="PANTHER" id="PTHR11802">
    <property type="entry name" value="SERINE PROTEASE FAMILY S10 SERINE CARBOXYPEPTIDASE"/>
    <property type="match status" value="1"/>
</dbReference>
<evidence type="ECO:0000313" key="8">
    <source>
        <dbReference type="Proteomes" id="UP000813423"/>
    </source>
</evidence>
<dbReference type="InterPro" id="IPR001563">
    <property type="entry name" value="Peptidase_S10"/>
</dbReference>
<feature type="chain" id="PRO_5040313325" description="Carboxypeptidase Y" evidence="6">
    <location>
        <begin position="18"/>
        <end position="210"/>
    </location>
</feature>
<dbReference type="AlphaFoldDB" id="A0A9P8SR11"/>
<evidence type="ECO:0000256" key="1">
    <source>
        <dbReference type="ARBA" id="ARBA00009431"/>
    </source>
</evidence>
<dbReference type="Gene3D" id="3.40.50.1820">
    <property type="entry name" value="alpha/beta hydrolase"/>
    <property type="match status" value="1"/>
</dbReference>